<sequence length="521" mass="60720">MSEHLILSATENKLNELNKKIVEIKKKIQLSEGQRKANFEEYDAKKRENAQKISVLKKKVKELYVKYAGAKNNKEAMEYAALLTRDSIACVNKGNLEEIITTANENNVRLRKKLDLVKYEKEKHEHTLNILQTESKVLAHRRYHCAFKKKMENPMKKKIETLEVQLEHIRMMQIKANIARMKYRSVCSELKEKSEVKEEAIELKDSTQETLVKEEIEETNSSKKRDSIIKEYRQRVAERRMELERLERMIFHTRPRDDFETRGKSRVQEDMIKDELARLEETFTKLQNATGVSRSEEVLNRFLGQKATKESLQKMRTATEQEKMVLEKRRQELNAEIEMRKFSETKSAEQNAEIVAKLNLQIDEQRSRREKAENASRRIRELLNEVTGILYKLCEKFQHVTDTPLLENIKMDDTLAVIELLSNKVKHGMDVLNASDKYLETMDEALLDKLETLSIATTSVEGRTMRVNSGGPLFPRFPSCATPAAPLSEDEDEVPSRNALKRQAQLLVDTKSRRKGFAFRR</sequence>
<dbReference type="AlphaFoldDB" id="A0A195BZF1"/>
<dbReference type="Proteomes" id="UP000078540">
    <property type="component" value="Unassembled WGS sequence"/>
</dbReference>
<reference evidence="2 3" key="1">
    <citation type="submission" date="2015-09" db="EMBL/GenBank/DDBJ databases">
        <title>Atta colombica WGS genome.</title>
        <authorList>
            <person name="Nygaard S."/>
            <person name="Hu H."/>
            <person name="Boomsma J."/>
            <person name="Zhang G."/>
        </authorList>
    </citation>
    <scope>NUCLEOTIDE SEQUENCE [LARGE SCALE GENOMIC DNA]</scope>
    <source>
        <strain evidence="2">Treedump-2</strain>
        <tissue evidence="2">Whole body</tissue>
    </source>
</reference>
<evidence type="ECO:0000313" key="3">
    <source>
        <dbReference type="Proteomes" id="UP000078540"/>
    </source>
</evidence>
<evidence type="ECO:0000256" key="1">
    <source>
        <dbReference type="SAM" id="Coils"/>
    </source>
</evidence>
<dbReference type="PANTHER" id="PTHR46518:SF1">
    <property type="entry name" value="OUTER DYNEIN ARM-DOCKING COMPLEX SUBUNIT 3"/>
    <property type="match status" value="1"/>
</dbReference>
<feature type="coiled-coil region" evidence="1">
    <location>
        <begin position="229"/>
        <end position="385"/>
    </location>
</feature>
<dbReference type="PANTHER" id="PTHR46518">
    <property type="entry name" value="COILED-COIL DOMAIN-CONTAINING PROTEIN 151"/>
    <property type="match status" value="1"/>
</dbReference>
<dbReference type="GO" id="GO:0036158">
    <property type="term" value="P:outer dynein arm assembly"/>
    <property type="evidence" value="ECO:0007669"/>
    <property type="project" value="InterPro"/>
</dbReference>
<name>A0A195BZF1_9HYME</name>
<dbReference type="STRING" id="520822.A0A195BZF1"/>
<feature type="coiled-coil region" evidence="1">
    <location>
        <begin position="7"/>
        <end position="34"/>
    </location>
</feature>
<dbReference type="GO" id="GO:0097542">
    <property type="term" value="C:ciliary tip"/>
    <property type="evidence" value="ECO:0007669"/>
    <property type="project" value="TreeGrafter"/>
</dbReference>
<proteinExistence type="predicted"/>
<protein>
    <recommendedName>
        <fullName evidence="4">Coiled-coil domain-containing protein 151</fullName>
    </recommendedName>
</protein>
<organism evidence="2 3">
    <name type="scientific">Atta colombica</name>
    <dbReference type="NCBI Taxonomy" id="520822"/>
    <lineage>
        <taxon>Eukaryota</taxon>
        <taxon>Metazoa</taxon>
        <taxon>Ecdysozoa</taxon>
        <taxon>Arthropoda</taxon>
        <taxon>Hexapoda</taxon>
        <taxon>Insecta</taxon>
        <taxon>Pterygota</taxon>
        <taxon>Neoptera</taxon>
        <taxon>Endopterygota</taxon>
        <taxon>Hymenoptera</taxon>
        <taxon>Apocrita</taxon>
        <taxon>Aculeata</taxon>
        <taxon>Formicoidea</taxon>
        <taxon>Formicidae</taxon>
        <taxon>Myrmicinae</taxon>
        <taxon>Atta</taxon>
    </lineage>
</organism>
<keyword evidence="1" id="KW-0175">Coiled coil</keyword>
<dbReference type="GO" id="GO:0036064">
    <property type="term" value="C:ciliary basal body"/>
    <property type="evidence" value="ECO:0007669"/>
    <property type="project" value="TreeGrafter"/>
</dbReference>
<dbReference type="InterPro" id="IPR033192">
    <property type="entry name" value="ODAD3"/>
</dbReference>
<dbReference type="EMBL" id="KQ976394">
    <property type="protein sequence ID" value="KYM93293.1"/>
    <property type="molecule type" value="Genomic_DNA"/>
</dbReference>
<accession>A0A195BZF1</accession>
<keyword evidence="3" id="KW-1185">Reference proteome</keyword>
<evidence type="ECO:0000313" key="2">
    <source>
        <dbReference type="EMBL" id="KYM93293.1"/>
    </source>
</evidence>
<evidence type="ECO:0008006" key="4">
    <source>
        <dbReference type="Google" id="ProtNLM"/>
    </source>
</evidence>
<gene>
    <name evidence="2" type="ORF">ALC53_00230</name>
</gene>
<dbReference type="GO" id="GO:0003341">
    <property type="term" value="P:cilium movement"/>
    <property type="evidence" value="ECO:0007669"/>
    <property type="project" value="InterPro"/>
</dbReference>
<dbReference type="GO" id="GO:0035253">
    <property type="term" value="C:ciliary rootlet"/>
    <property type="evidence" value="ECO:0007669"/>
    <property type="project" value="TreeGrafter"/>
</dbReference>